<dbReference type="AlphaFoldDB" id="W2SDD5"/>
<dbReference type="VEuPathDB" id="FungiDB:HMPREF1541_00826"/>
<dbReference type="FunCoup" id="W2SDD5">
    <property type="interactions" value="98"/>
</dbReference>
<evidence type="ECO:0000256" key="1">
    <source>
        <dbReference type="SAM" id="MobiDB-lite"/>
    </source>
</evidence>
<dbReference type="OrthoDB" id="2348401at2759"/>
<gene>
    <name evidence="2" type="ORF">HMPREF1541_00826</name>
</gene>
<dbReference type="Gene3D" id="6.10.280.100">
    <property type="match status" value="1"/>
</dbReference>
<dbReference type="RefSeq" id="XP_008711352.1">
    <property type="nucleotide sequence ID" value="XM_008713130.1"/>
</dbReference>
<evidence type="ECO:0000313" key="2">
    <source>
        <dbReference type="EMBL" id="ETN46640.1"/>
    </source>
</evidence>
<dbReference type="Pfam" id="PF04119">
    <property type="entry name" value="HSP9_HSP12"/>
    <property type="match status" value="1"/>
</dbReference>
<dbReference type="STRING" id="1220924.W2SDD5"/>
<dbReference type="eggNOG" id="ENOG502T2XJ">
    <property type="taxonomic scope" value="Eukaryota"/>
</dbReference>
<protein>
    <submittedName>
        <fullName evidence="2">Uncharacterized protein</fullName>
    </submittedName>
</protein>
<reference evidence="2 3" key="1">
    <citation type="submission" date="2013-03" db="EMBL/GenBank/DDBJ databases">
        <title>The Genome Sequence of Phialophora europaea CBS 101466.</title>
        <authorList>
            <consortium name="The Broad Institute Genomics Platform"/>
            <person name="Cuomo C."/>
            <person name="de Hoog S."/>
            <person name="Gorbushina A."/>
            <person name="Walker B."/>
            <person name="Young S.K."/>
            <person name="Zeng Q."/>
            <person name="Gargeya S."/>
            <person name="Fitzgerald M."/>
            <person name="Haas B."/>
            <person name="Abouelleil A."/>
            <person name="Allen A.W."/>
            <person name="Alvarado L."/>
            <person name="Arachchi H.M."/>
            <person name="Berlin A.M."/>
            <person name="Chapman S.B."/>
            <person name="Gainer-Dewar J."/>
            <person name="Goldberg J."/>
            <person name="Griggs A."/>
            <person name="Gujja S."/>
            <person name="Hansen M."/>
            <person name="Howarth C."/>
            <person name="Imamovic A."/>
            <person name="Ireland A."/>
            <person name="Larimer J."/>
            <person name="McCowan C."/>
            <person name="Murphy C."/>
            <person name="Pearson M."/>
            <person name="Poon T.W."/>
            <person name="Priest M."/>
            <person name="Roberts A."/>
            <person name="Saif S."/>
            <person name="Shea T."/>
            <person name="Sisk P."/>
            <person name="Sykes S."/>
            <person name="Wortman J."/>
            <person name="Nusbaum C."/>
            <person name="Birren B."/>
        </authorList>
    </citation>
    <scope>NUCLEOTIDE SEQUENCE [LARGE SCALE GENOMIC DNA]</scope>
    <source>
        <strain evidence="2 3">CBS 101466</strain>
    </source>
</reference>
<dbReference type="GeneID" id="19968165"/>
<feature type="compositionally biased region" description="Basic residues" evidence="1">
    <location>
        <begin position="74"/>
        <end position="87"/>
    </location>
</feature>
<accession>W2SDD5</accession>
<keyword evidence="3" id="KW-1185">Reference proteome</keyword>
<dbReference type="InterPro" id="IPR007250">
    <property type="entry name" value="HSP9_HSP12"/>
</dbReference>
<dbReference type="EMBL" id="KB822711">
    <property type="protein sequence ID" value="ETN46640.1"/>
    <property type="molecule type" value="Genomic_DNA"/>
</dbReference>
<evidence type="ECO:0000313" key="3">
    <source>
        <dbReference type="Proteomes" id="UP000030752"/>
    </source>
</evidence>
<organism evidence="2 3">
    <name type="scientific">Cyphellophora europaea (strain CBS 101466)</name>
    <name type="common">Phialophora europaea</name>
    <dbReference type="NCBI Taxonomy" id="1220924"/>
    <lineage>
        <taxon>Eukaryota</taxon>
        <taxon>Fungi</taxon>
        <taxon>Dikarya</taxon>
        <taxon>Ascomycota</taxon>
        <taxon>Pezizomycotina</taxon>
        <taxon>Eurotiomycetes</taxon>
        <taxon>Chaetothyriomycetidae</taxon>
        <taxon>Chaetothyriales</taxon>
        <taxon>Cyphellophoraceae</taxon>
        <taxon>Cyphellophora</taxon>
    </lineage>
</organism>
<dbReference type="InParanoid" id="W2SDD5"/>
<dbReference type="Proteomes" id="UP000030752">
    <property type="component" value="Unassembled WGS sequence"/>
</dbReference>
<dbReference type="HOGENOM" id="CLU_102617_2_0_1"/>
<feature type="region of interest" description="Disordered" evidence="1">
    <location>
        <begin position="1"/>
        <end position="87"/>
    </location>
</feature>
<name>W2SDD5_CYPE1</name>
<feature type="compositionally biased region" description="Basic and acidic residues" evidence="1">
    <location>
        <begin position="24"/>
        <end position="45"/>
    </location>
</feature>
<proteinExistence type="predicted"/>
<feature type="compositionally biased region" description="Basic and acidic residues" evidence="1">
    <location>
        <begin position="59"/>
        <end position="68"/>
    </location>
</feature>
<sequence length="87" mass="9482">MSDPGRKNFSTKVKESITPGIFKSRSEKVKEHTTDNADTAARESQPDSTRGALQAGADKVGRAQDRVVHGTSGPKKKSRNLFGRKKI</sequence>